<keyword evidence="3" id="KW-1185">Reference proteome</keyword>
<feature type="compositionally biased region" description="Basic and acidic residues" evidence="1">
    <location>
        <begin position="1"/>
        <end position="10"/>
    </location>
</feature>
<evidence type="ECO:0000313" key="2">
    <source>
        <dbReference type="EMBL" id="MPC89746.1"/>
    </source>
</evidence>
<feature type="region of interest" description="Disordered" evidence="1">
    <location>
        <begin position="1"/>
        <end position="25"/>
    </location>
</feature>
<feature type="compositionally biased region" description="Basic residues" evidence="1">
    <location>
        <begin position="11"/>
        <end position="20"/>
    </location>
</feature>
<dbReference type="AlphaFoldDB" id="A0A5B7J6Y1"/>
<name>A0A5B7J6Y1_PORTR</name>
<proteinExistence type="predicted"/>
<comment type="caution">
    <text evidence="2">The sequence shown here is derived from an EMBL/GenBank/DDBJ whole genome shotgun (WGS) entry which is preliminary data.</text>
</comment>
<organism evidence="2 3">
    <name type="scientific">Portunus trituberculatus</name>
    <name type="common">Swimming crab</name>
    <name type="synonym">Neptunus trituberculatus</name>
    <dbReference type="NCBI Taxonomy" id="210409"/>
    <lineage>
        <taxon>Eukaryota</taxon>
        <taxon>Metazoa</taxon>
        <taxon>Ecdysozoa</taxon>
        <taxon>Arthropoda</taxon>
        <taxon>Crustacea</taxon>
        <taxon>Multicrustacea</taxon>
        <taxon>Malacostraca</taxon>
        <taxon>Eumalacostraca</taxon>
        <taxon>Eucarida</taxon>
        <taxon>Decapoda</taxon>
        <taxon>Pleocyemata</taxon>
        <taxon>Brachyura</taxon>
        <taxon>Eubrachyura</taxon>
        <taxon>Portunoidea</taxon>
        <taxon>Portunidae</taxon>
        <taxon>Portuninae</taxon>
        <taxon>Portunus</taxon>
    </lineage>
</organism>
<sequence length="64" mass="7866">MPQTKLEEHRPKKKKKKKRNPTSPPKRLLRCFWYRFFSVRFLQSCSHEVSNKRHEQSRVLNLLS</sequence>
<evidence type="ECO:0000313" key="3">
    <source>
        <dbReference type="Proteomes" id="UP000324222"/>
    </source>
</evidence>
<evidence type="ECO:0000256" key="1">
    <source>
        <dbReference type="SAM" id="MobiDB-lite"/>
    </source>
</evidence>
<gene>
    <name evidence="2" type="ORF">E2C01_084705</name>
</gene>
<protein>
    <submittedName>
        <fullName evidence="2">Uncharacterized protein</fullName>
    </submittedName>
</protein>
<reference evidence="2 3" key="1">
    <citation type="submission" date="2019-05" db="EMBL/GenBank/DDBJ databases">
        <title>Another draft genome of Portunus trituberculatus and its Hox gene families provides insights of decapod evolution.</title>
        <authorList>
            <person name="Jeong J.-H."/>
            <person name="Song I."/>
            <person name="Kim S."/>
            <person name="Choi T."/>
            <person name="Kim D."/>
            <person name="Ryu S."/>
            <person name="Kim W."/>
        </authorList>
    </citation>
    <scope>NUCLEOTIDE SEQUENCE [LARGE SCALE GENOMIC DNA]</scope>
    <source>
        <tissue evidence="2">Muscle</tissue>
    </source>
</reference>
<dbReference type="EMBL" id="VSRR010082031">
    <property type="protein sequence ID" value="MPC89746.1"/>
    <property type="molecule type" value="Genomic_DNA"/>
</dbReference>
<dbReference type="Proteomes" id="UP000324222">
    <property type="component" value="Unassembled WGS sequence"/>
</dbReference>
<accession>A0A5B7J6Y1</accession>